<keyword evidence="2" id="KW-0645">Protease</keyword>
<dbReference type="InterPro" id="IPR038765">
    <property type="entry name" value="Papain-like_cys_pep_sf"/>
</dbReference>
<keyword evidence="2" id="KW-0378">Hydrolase</keyword>
<name>A0ABQ5EAM7_9ASTR</name>
<accession>A0ABQ5EAM7</accession>
<keyword evidence="3" id="KW-1185">Reference proteome</keyword>
<dbReference type="GO" id="GO:0008233">
    <property type="term" value="F:peptidase activity"/>
    <property type="evidence" value="ECO:0007669"/>
    <property type="project" value="UniProtKB-KW"/>
</dbReference>
<evidence type="ECO:0000256" key="1">
    <source>
        <dbReference type="SAM" id="MobiDB-lite"/>
    </source>
</evidence>
<evidence type="ECO:0000313" key="3">
    <source>
        <dbReference type="Proteomes" id="UP001151760"/>
    </source>
</evidence>
<gene>
    <name evidence="2" type="ORF">Tco_0974093</name>
</gene>
<comment type="caution">
    <text evidence="2">The sequence shown here is derived from an EMBL/GenBank/DDBJ whole genome shotgun (WGS) entry which is preliminary data.</text>
</comment>
<sequence length="196" mass="23243">MKWVRMIWNTTFTTDSQCEEMENQAKEEIKKKKTAKRKSAKEMTPPSFSLGLSPDTNKKNMFSMHLKEVQHPRAKDVLNKKPTILRPKWGTEENNTDCGVFLMMHMENYNEENARNWNMKFLTEEEGNRYDIIKMRIRFAAKMLSHEINIHCEEISKQALEFADRNKEKKAREALFLEAIRVKKKKQESERVQSAI</sequence>
<dbReference type="Proteomes" id="UP001151760">
    <property type="component" value="Unassembled WGS sequence"/>
</dbReference>
<reference evidence="2" key="2">
    <citation type="submission" date="2022-01" db="EMBL/GenBank/DDBJ databases">
        <authorList>
            <person name="Yamashiro T."/>
            <person name="Shiraishi A."/>
            <person name="Satake H."/>
            <person name="Nakayama K."/>
        </authorList>
    </citation>
    <scope>NUCLEOTIDE SEQUENCE</scope>
</reference>
<reference evidence="2" key="1">
    <citation type="journal article" date="2022" name="Int. J. Mol. Sci.">
        <title>Draft Genome of Tanacetum Coccineum: Genomic Comparison of Closely Related Tanacetum-Family Plants.</title>
        <authorList>
            <person name="Yamashiro T."/>
            <person name="Shiraishi A."/>
            <person name="Nakayama K."/>
            <person name="Satake H."/>
        </authorList>
    </citation>
    <scope>NUCLEOTIDE SEQUENCE</scope>
</reference>
<dbReference type="EMBL" id="BQNB010016110">
    <property type="protein sequence ID" value="GJT47936.1"/>
    <property type="molecule type" value="Genomic_DNA"/>
</dbReference>
<protein>
    <submittedName>
        <fullName evidence="2">Ulp1 protease family, C-terminal catalytic domain-containing protein</fullName>
    </submittedName>
</protein>
<organism evidence="2 3">
    <name type="scientific">Tanacetum coccineum</name>
    <dbReference type="NCBI Taxonomy" id="301880"/>
    <lineage>
        <taxon>Eukaryota</taxon>
        <taxon>Viridiplantae</taxon>
        <taxon>Streptophyta</taxon>
        <taxon>Embryophyta</taxon>
        <taxon>Tracheophyta</taxon>
        <taxon>Spermatophyta</taxon>
        <taxon>Magnoliopsida</taxon>
        <taxon>eudicotyledons</taxon>
        <taxon>Gunneridae</taxon>
        <taxon>Pentapetalae</taxon>
        <taxon>asterids</taxon>
        <taxon>campanulids</taxon>
        <taxon>Asterales</taxon>
        <taxon>Asteraceae</taxon>
        <taxon>Asteroideae</taxon>
        <taxon>Anthemideae</taxon>
        <taxon>Anthemidinae</taxon>
        <taxon>Tanacetum</taxon>
    </lineage>
</organism>
<proteinExistence type="predicted"/>
<evidence type="ECO:0000313" key="2">
    <source>
        <dbReference type="EMBL" id="GJT47936.1"/>
    </source>
</evidence>
<dbReference type="GO" id="GO:0006508">
    <property type="term" value="P:proteolysis"/>
    <property type="evidence" value="ECO:0007669"/>
    <property type="project" value="UniProtKB-KW"/>
</dbReference>
<dbReference type="Gene3D" id="3.40.395.10">
    <property type="entry name" value="Adenoviral Proteinase, Chain A"/>
    <property type="match status" value="1"/>
</dbReference>
<feature type="region of interest" description="Disordered" evidence="1">
    <location>
        <begin position="28"/>
        <end position="54"/>
    </location>
</feature>
<dbReference type="SUPFAM" id="SSF54001">
    <property type="entry name" value="Cysteine proteinases"/>
    <property type="match status" value="1"/>
</dbReference>